<keyword evidence="5 6" id="KW-0472">Membrane</keyword>
<dbReference type="AlphaFoldDB" id="A0A0F0I6G0"/>
<evidence type="ECO:0000313" key="7">
    <source>
        <dbReference type="EMBL" id="KJK62227.1"/>
    </source>
</evidence>
<reference evidence="7 8" key="1">
    <citation type="submission" date="2015-02" db="EMBL/GenBank/DDBJ databases">
        <title>Draft genome sequence of Aspergillus parasiticus SU-1.</title>
        <authorList>
            <person name="Yu J."/>
            <person name="Fedorova N."/>
            <person name="Yin Y."/>
            <person name="Losada L."/>
            <person name="Zafar N."/>
            <person name="Taujale R."/>
            <person name="Ehrlich K.C."/>
            <person name="Bhatnagar D."/>
            <person name="Cleveland T.E."/>
            <person name="Bennett J.W."/>
            <person name="Nierman W.C."/>
        </authorList>
    </citation>
    <scope>NUCLEOTIDE SEQUENCE [LARGE SCALE GENOMIC DNA]</scope>
    <source>
        <strain evidence="8">ATCC 56775 / NRRL 5862 / SRRC 143 / SU-1</strain>
    </source>
</reference>
<name>A0A0F0I6G0_ASPPU</name>
<dbReference type="GO" id="GO:0016020">
    <property type="term" value="C:membrane"/>
    <property type="evidence" value="ECO:0007669"/>
    <property type="project" value="UniProtKB-SubCell"/>
</dbReference>
<evidence type="ECO:0000313" key="8">
    <source>
        <dbReference type="Proteomes" id="UP000033540"/>
    </source>
</evidence>
<dbReference type="Gene3D" id="1.20.1250.20">
    <property type="entry name" value="MFS general substrate transporter like domains"/>
    <property type="match status" value="1"/>
</dbReference>
<dbReference type="InterPro" id="IPR011701">
    <property type="entry name" value="MFS"/>
</dbReference>
<evidence type="ECO:0000256" key="3">
    <source>
        <dbReference type="ARBA" id="ARBA00022692"/>
    </source>
</evidence>
<feature type="transmembrane region" description="Helical" evidence="6">
    <location>
        <begin position="110"/>
        <end position="131"/>
    </location>
</feature>
<proteinExistence type="predicted"/>
<dbReference type="EMBL" id="JZEE01000627">
    <property type="protein sequence ID" value="KJK62227.1"/>
    <property type="molecule type" value="Genomic_DNA"/>
</dbReference>
<evidence type="ECO:0000256" key="2">
    <source>
        <dbReference type="ARBA" id="ARBA00022448"/>
    </source>
</evidence>
<comment type="caution">
    <text evidence="7">The sequence shown here is derived from an EMBL/GenBank/DDBJ whole genome shotgun (WGS) entry which is preliminary data.</text>
</comment>
<dbReference type="Proteomes" id="UP000033540">
    <property type="component" value="Unassembled WGS sequence"/>
</dbReference>
<dbReference type="InterPro" id="IPR036259">
    <property type="entry name" value="MFS_trans_sf"/>
</dbReference>
<sequence>MAQNHSESGIDKPVDFHELETVHDTQSYVIDPDEERKVVWKLDCVIMPLMALVYFFQYLDKQAINQAAIFGLRSDLHLTGGQFSWAVSLFYLGQLCSEYPAAILLSRFPITLYVGVTIVIWGGVNMCLAAVQDFTGLAAARFFLGFSEGMRPVYSLSFRMLTLLLPGTVSPAFIILTSIWYKRQEHPIRVATWISMNGVSQVIGALMMYGIGQGGMPLAPWRSLFLICGGLTCTAGLLFIFLMPRDTTTAWFLNPHEREVATQRMAIDRATRDRAEFNKAQVKEALLSPMTWVYCLMGICITLTTPIIKFSSTVIHGFGYSTYKTMLVGTPAGAFNFITVWISALVPRLLPGTRVYTAIGLCFVPLLGALLLMALPTEGANWGIVVATWLGGCSSALLSSAASIIASNVKGNTKKSIVSTAFFIAYCVGCIVSPQAWTEDDAPRYTKGCILSVVSMVCLIFIFVLYAFMVNKMNKGRDRKANEGQLEYRVCRGGGNGHLGVSVDSDYTDVEDKAFWYTI</sequence>
<dbReference type="SUPFAM" id="SSF103473">
    <property type="entry name" value="MFS general substrate transporter"/>
    <property type="match status" value="1"/>
</dbReference>
<comment type="subcellular location">
    <subcellularLocation>
        <location evidence="1">Membrane</location>
        <topology evidence="1">Multi-pass membrane protein</topology>
    </subcellularLocation>
</comment>
<feature type="transmembrane region" description="Helical" evidence="6">
    <location>
        <begin position="224"/>
        <end position="243"/>
    </location>
</feature>
<dbReference type="PANTHER" id="PTHR43791:SF103">
    <property type="entry name" value="MAJOR FACILITATOR SUPERFAMILY (MFS) PROFILE DOMAIN-CONTAINING PROTEIN-RELATED"/>
    <property type="match status" value="1"/>
</dbReference>
<gene>
    <name evidence="7" type="ORF">P875_00095568</name>
</gene>
<feature type="transmembrane region" description="Helical" evidence="6">
    <location>
        <begin position="417"/>
        <end position="438"/>
    </location>
</feature>
<feature type="transmembrane region" description="Helical" evidence="6">
    <location>
        <begin position="382"/>
        <end position="405"/>
    </location>
</feature>
<feature type="transmembrane region" description="Helical" evidence="6">
    <location>
        <begin position="193"/>
        <end position="212"/>
    </location>
</feature>
<dbReference type="OrthoDB" id="6730379at2759"/>
<dbReference type="GO" id="GO:0022857">
    <property type="term" value="F:transmembrane transporter activity"/>
    <property type="evidence" value="ECO:0007669"/>
    <property type="project" value="InterPro"/>
</dbReference>
<evidence type="ECO:0000256" key="6">
    <source>
        <dbReference type="SAM" id="Phobius"/>
    </source>
</evidence>
<accession>A0A0F0I6G0</accession>
<evidence type="ECO:0000256" key="5">
    <source>
        <dbReference type="ARBA" id="ARBA00023136"/>
    </source>
</evidence>
<feature type="transmembrane region" description="Helical" evidence="6">
    <location>
        <begin position="160"/>
        <end position="181"/>
    </location>
</feature>
<keyword evidence="4 6" id="KW-1133">Transmembrane helix</keyword>
<feature type="transmembrane region" description="Helical" evidence="6">
    <location>
        <begin position="450"/>
        <end position="470"/>
    </location>
</feature>
<organism evidence="7 8">
    <name type="scientific">Aspergillus parasiticus (strain ATCC 56775 / NRRL 5862 / SRRC 143 / SU-1)</name>
    <dbReference type="NCBI Taxonomy" id="1403190"/>
    <lineage>
        <taxon>Eukaryota</taxon>
        <taxon>Fungi</taxon>
        <taxon>Dikarya</taxon>
        <taxon>Ascomycota</taxon>
        <taxon>Pezizomycotina</taxon>
        <taxon>Eurotiomycetes</taxon>
        <taxon>Eurotiomycetidae</taxon>
        <taxon>Eurotiales</taxon>
        <taxon>Aspergillaceae</taxon>
        <taxon>Aspergillus</taxon>
        <taxon>Aspergillus subgen. Circumdati</taxon>
    </lineage>
</organism>
<feature type="transmembrane region" description="Helical" evidence="6">
    <location>
        <begin position="286"/>
        <end position="308"/>
    </location>
</feature>
<feature type="transmembrane region" description="Helical" evidence="6">
    <location>
        <begin position="355"/>
        <end position="376"/>
    </location>
</feature>
<protein>
    <submittedName>
        <fullName evidence="7">Major Facilitator Superfamily protein</fullName>
    </submittedName>
</protein>
<keyword evidence="3 6" id="KW-0812">Transmembrane</keyword>
<dbReference type="PANTHER" id="PTHR43791">
    <property type="entry name" value="PERMEASE-RELATED"/>
    <property type="match status" value="1"/>
</dbReference>
<feature type="transmembrane region" description="Helical" evidence="6">
    <location>
        <begin position="328"/>
        <end position="346"/>
    </location>
</feature>
<keyword evidence="2" id="KW-0813">Transport</keyword>
<evidence type="ECO:0000256" key="4">
    <source>
        <dbReference type="ARBA" id="ARBA00022989"/>
    </source>
</evidence>
<dbReference type="STRING" id="1403190.A0A0F0I6G0"/>
<dbReference type="Pfam" id="PF07690">
    <property type="entry name" value="MFS_1"/>
    <property type="match status" value="2"/>
</dbReference>
<evidence type="ECO:0000256" key="1">
    <source>
        <dbReference type="ARBA" id="ARBA00004141"/>
    </source>
</evidence>